<dbReference type="AlphaFoldDB" id="A0A9W4RIP1"/>
<gene>
    <name evidence="2" type="ORF">CGXH109_LOCUS10635</name>
</gene>
<keyword evidence="3" id="KW-1185">Reference proteome</keyword>
<evidence type="ECO:0000313" key="2">
    <source>
        <dbReference type="EMBL" id="CAI0642063.1"/>
    </source>
</evidence>
<organism evidence="2 3">
    <name type="scientific">Colletotrichum noveboracense</name>
    <dbReference type="NCBI Taxonomy" id="2664923"/>
    <lineage>
        <taxon>Eukaryota</taxon>
        <taxon>Fungi</taxon>
        <taxon>Dikarya</taxon>
        <taxon>Ascomycota</taxon>
        <taxon>Pezizomycotina</taxon>
        <taxon>Sordariomycetes</taxon>
        <taxon>Hypocreomycetidae</taxon>
        <taxon>Glomerellales</taxon>
        <taxon>Glomerellaceae</taxon>
        <taxon>Colletotrichum</taxon>
        <taxon>Colletotrichum gloeosporioides species complex</taxon>
    </lineage>
</organism>
<dbReference type="InterPro" id="IPR046366">
    <property type="entry name" value="MPAB"/>
</dbReference>
<evidence type="ECO:0000256" key="1">
    <source>
        <dbReference type="SAM" id="Phobius"/>
    </source>
</evidence>
<dbReference type="EMBL" id="CAMGZC010000039">
    <property type="protein sequence ID" value="CAI0642063.1"/>
    <property type="molecule type" value="Genomic_DNA"/>
</dbReference>
<dbReference type="PANTHER" id="PTHR36124">
    <property type="match status" value="1"/>
</dbReference>
<comment type="caution">
    <text evidence="2">The sequence shown here is derived from an EMBL/GenBank/DDBJ whole genome shotgun (WGS) entry which is preliminary data.</text>
</comment>
<keyword evidence="1" id="KW-1133">Transmembrane helix</keyword>
<dbReference type="GO" id="GO:0016491">
    <property type="term" value="F:oxidoreductase activity"/>
    <property type="evidence" value="ECO:0007669"/>
    <property type="project" value="InterPro"/>
</dbReference>
<proteinExistence type="predicted"/>
<name>A0A9W4RIP1_9PEZI</name>
<keyword evidence="1" id="KW-0812">Transmembrane</keyword>
<dbReference type="PANTHER" id="PTHR36124:SF4">
    <property type="entry name" value="ER-BOUND OXYGENASE MPAB_MPAB'_RUBBER OXYGENASE CATALYTIC DOMAIN-CONTAINING PROTEIN"/>
    <property type="match status" value="1"/>
</dbReference>
<sequence>MFFSTSFSNASQVAWSNISLPAAVAVIGYLLPLSSMTIEEAQSIMNQLQELEFPRSMAKARQISLLKAGAIPTMSKLFLATGQNSRRNAGRRAVDTEILLREAQSKSRDSDRYATAVVRMNYLHDRYRRADKITDNDLLHTLGDSLISIFEVVDKDEWRKLTDAEKCAAGVFHKILGDDMRIPYDVLPLHIEGWRDGLHFANELTEWVVQYENEVARPSEASNHYVSVYVDAAVSALPDFVRITLRKTLAADMNDIMVQSLNLESPGTILSTALLAYRNVRKLYLRHLSLPRPTSSAVRLVDDAANPQSKLYNFQRKVLQPWYMKPTFWSTWGPAALLLRSLGAKAPGSQGYRYYPQGYDLMTIGPEPQKGKGIEEMTSDIETIKGRGVATCPFSHAKAGYI</sequence>
<evidence type="ECO:0008006" key="4">
    <source>
        <dbReference type="Google" id="ProtNLM"/>
    </source>
</evidence>
<dbReference type="Proteomes" id="UP001152533">
    <property type="component" value="Unassembled WGS sequence"/>
</dbReference>
<feature type="transmembrane region" description="Helical" evidence="1">
    <location>
        <begin position="12"/>
        <end position="31"/>
    </location>
</feature>
<keyword evidence="1" id="KW-0472">Membrane</keyword>
<reference evidence="2" key="1">
    <citation type="submission" date="2022-08" db="EMBL/GenBank/DDBJ databases">
        <authorList>
            <person name="Giroux E."/>
            <person name="Giroux E."/>
        </authorList>
    </citation>
    <scope>NUCLEOTIDE SEQUENCE</scope>
    <source>
        <strain evidence="2">H1091258</strain>
    </source>
</reference>
<evidence type="ECO:0000313" key="3">
    <source>
        <dbReference type="Proteomes" id="UP001152533"/>
    </source>
</evidence>
<protein>
    <recommendedName>
        <fullName evidence="4">Mycophenolic acid synthesis protein B</fullName>
    </recommendedName>
</protein>
<accession>A0A9W4RIP1</accession>